<evidence type="ECO:0000313" key="14">
    <source>
        <dbReference type="Proteomes" id="UP000011651"/>
    </source>
</evidence>
<name>L9U6U2_9GAMM</name>
<evidence type="ECO:0000313" key="13">
    <source>
        <dbReference type="EMBL" id="ELY20625.1"/>
    </source>
</evidence>
<evidence type="ECO:0000256" key="1">
    <source>
        <dbReference type="ARBA" id="ARBA00004571"/>
    </source>
</evidence>
<dbReference type="InterPro" id="IPR050298">
    <property type="entry name" value="Gram-neg_bact_OMP"/>
</dbReference>
<gene>
    <name evidence="13" type="ORF">HALTITAN_2609</name>
</gene>
<dbReference type="CDD" id="cd00342">
    <property type="entry name" value="gram_neg_porins"/>
    <property type="match status" value="1"/>
</dbReference>
<dbReference type="PANTHER" id="PTHR34501:SF9">
    <property type="entry name" value="MAJOR OUTER MEMBRANE PROTEIN P.IA"/>
    <property type="match status" value="1"/>
</dbReference>
<evidence type="ECO:0000256" key="10">
    <source>
        <dbReference type="ARBA" id="ARBA00023237"/>
    </source>
</evidence>
<keyword evidence="10" id="KW-0998">Cell outer membrane</keyword>
<dbReference type="Pfam" id="PF13609">
    <property type="entry name" value="Porin_4"/>
    <property type="match status" value="1"/>
</dbReference>
<organism evidence="13 14">
    <name type="scientific">Vreelandella titanicae BH1</name>
    <dbReference type="NCBI Taxonomy" id="1204738"/>
    <lineage>
        <taxon>Bacteria</taxon>
        <taxon>Pseudomonadati</taxon>
        <taxon>Pseudomonadota</taxon>
        <taxon>Gammaproteobacteria</taxon>
        <taxon>Oceanospirillales</taxon>
        <taxon>Halomonadaceae</taxon>
        <taxon>Vreelandella</taxon>
    </lineage>
</organism>
<keyword evidence="3" id="KW-0813">Transport</keyword>
<keyword evidence="5" id="KW-0812">Transmembrane</keyword>
<dbReference type="InterPro" id="IPR033900">
    <property type="entry name" value="Gram_neg_porin_domain"/>
</dbReference>
<keyword evidence="7" id="KW-0406">Ion transport</keyword>
<keyword evidence="6 11" id="KW-0732">Signal</keyword>
<dbReference type="PATRIC" id="fig|1204738.3.peg.3935"/>
<dbReference type="GO" id="GO:0006811">
    <property type="term" value="P:monoatomic ion transport"/>
    <property type="evidence" value="ECO:0007669"/>
    <property type="project" value="UniProtKB-KW"/>
</dbReference>
<dbReference type="InterPro" id="IPR023614">
    <property type="entry name" value="Porin_dom_sf"/>
</dbReference>
<protein>
    <submittedName>
        <fullName evidence="13">Porin, Gram-negative type</fullName>
    </submittedName>
</protein>
<evidence type="ECO:0000256" key="9">
    <source>
        <dbReference type="ARBA" id="ARBA00023136"/>
    </source>
</evidence>
<dbReference type="Proteomes" id="UP000011651">
    <property type="component" value="Unassembled WGS sequence"/>
</dbReference>
<dbReference type="GO" id="GO:0015288">
    <property type="term" value="F:porin activity"/>
    <property type="evidence" value="ECO:0007669"/>
    <property type="project" value="UniProtKB-KW"/>
</dbReference>
<feature type="domain" description="Porin" evidence="12">
    <location>
        <begin position="32"/>
        <end position="335"/>
    </location>
</feature>
<comment type="caution">
    <text evidence="13">The sequence shown here is derived from an EMBL/GenBank/DDBJ whole genome shotgun (WGS) entry which is preliminary data.</text>
</comment>
<dbReference type="PANTHER" id="PTHR34501">
    <property type="entry name" value="PROTEIN YDDL-RELATED"/>
    <property type="match status" value="1"/>
</dbReference>
<evidence type="ECO:0000256" key="8">
    <source>
        <dbReference type="ARBA" id="ARBA00023114"/>
    </source>
</evidence>
<sequence>MLRRYSSFIVPSQAQALTTSMGTIMFKKTTLALAVSGLLAASAAQAATVYDQDGTDLEIYGRIAMGLEGGGVDNGVDNGEEFRNFGSRLRITAGHQISSDLRAFARVEWRFTGDERNTSSGFDEVRNSYLGLESQQFGTFMAGNYNSFYDNYVMTPFDVYVERGYEFAGGGTQARGDSIGYKTPKMSGFQAVISAKHFSERGLTEAEQTSEGSVIATQGGVVYETGPARLALGYVEDTVRGGGNGEVRYGATGEFAVTDAFAARVGYETRGDDDVNGGGFDKIGVGATYAIDSWKFFADYYNIDVDGASDERNAWALGSMYKLSSNFDMFLELNDRNLDAVNDFEEDMYYALGARYHF</sequence>
<evidence type="ECO:0000256" key="5">
    <source>
        <dbReference type="ARBA" id="ARBA00022692"/>
    </source>
</evidence>
<dbReference type="Gene3D" id="2.40.160.10">
    <property type="entry name" value="Porin"/>
    <property type="match status" value="1"/>
</dbReference>
<evidence type="ECO:0000259" key="12">
    <source>
        <dbReference type="Pfam" id="PF13609"/>
    </source>
</evidence>
<accession>L9U6U2</accession>
<dbReference type="GO" id="GO:0046930">
    <property type="term" value="C:pore complex"/>
    <property type="evidence" value="ECO:0007669"/>
    <property type="project" value="UniProtKB-KW"/>
</dbReference>
<proteinExistence type="predicted"/>
<reference evidence="13 14" key="1">
    <citation type="journal article" date="2013" name="Genome Announc.">
        <title>Draft Genome of the Marine Gammaproteobacterium Halomonas titanicae.</title>
        <authorList>
            <person name="Sanchez-Porro C."/>
            <person name="de la Haba R.R."/>
            <person name="Cruz-Hernandez N."/>
            <person name="Gonzalez J.M."/>
            <person name="Reyes-Guirao C."/>
            <person name="Navarro-Sampedro L."/>
            <person name="Carballo M."/>
            <person name="Ventosa A."/>
        </authorList>
    </citation>
    <scope>NUCLEOTIDE SEQUENCE [LARGE SCALE GENOMIC DNA]</scope>
    <source>
        <strain evidence="13 14">BH1</strain>
    </source>
</reference>
<feature type="signal peptide" evidence="11">
    <location>
        <begin position="1"/>
        <end position="46"/>
    </location>
</feature>
<dbReference type="GO" id="GO:0009279">
    <property type="term" value="C:cell outer membrane"/>
    <property type="evidence" value="ECO:0007669"/>
    <property type="project" value="UniProtKB-SubCell"/>
</dbReference>
<comment type="subunit">
    <text evidence="2">Homotrimer.</text>
</comment>
<evidence type="ECO:0000256" key="11">
    <source>
        <dbReference type="SAM" id="SignalP"/>
    </source>
</evidence>
<keyword evidence="8" id="KW-0626">Porin</keyword>
<dbReference type="EMBL" id="AOPO01000014">
    <property type="protein sequence ID" value="ELY20625.1"/>
    <property type="molecule type" value="Genomic_DNA"/>
</dbReference>
<keyword evidence="4" id="KW-1134">Transmembrane beta strand</keyword>
<evidence type="ECO:0000256" key="4">
    <source>
        <dbReference type="ARBA" id="ARBA00022452"/>
    </source>
</evidence>
<evidence type="ECO:0000256" key="3">
    <source>
        <dbReference type="ARBA" id="ARBA00022448"/>
    </source>
</evidence>
<evidence type="ECO:0000256" key="2">
    <source>
        <dbReference type="ARBA" id="ARBA00011233"/>
    </source>
</evidence>
<feature type="chain" id="PRO_5004003448" evidence="11">
    <location>
        <begin position="47"/>
        <end position="358"/>
    </location>
</feature>
<comment type="subcellular location">
    <subcellularLocation>
        <location evidence="1">Cell outer membrane</location>
        <topology evidence="1">Multi-pass membrane protein</topology>
    </subcellularLocation>
</comment>
<dbReference type="AlphaFoldDB" id="L9U6U2"/>
<dbReference type="SUPFAM" id="SSF56935">
    <property type="entry name" value="Porins"/>
    <property type="match status" value="1"/>
</dbReference>
<keyword evidence="9" id="KW-0472">Membrane</keyword>
<evidence type="ECO:0000256" key="7">
    <source>
        <dbReference type="ARBA" id="ARBA00023065"/>
    </source>
</evidence>
<evidence type="ECO:0000256" key="6">
    <source>
        <dbReference type="ARBA" id="ARBA00022729"/>
    </source>
</evidence>